<evidence type="ECO:0000313" key="1">
    <source>
        <dbReference type="EMBL" id="QHU04099.1"/>
    </source>
</evidence>
<dbReference type="AlphaFoldDB" id="A0A6C0JER8"/>
<organism evidence="1">
    <name type="scientific">viral metagenome</name>
    <dbReference type="NCBI Taxonomy" id="1070528"/>
    <lineage>
        <taxon>unclassified sequences</taxon>
        <taxon>metagenomes</taxon>
        <taxon>organismal metagenomes</taxon>
    </lineage>
</organism>
<proteinExistence type="predicted"/>
<sequence>MRIIQEAKEDWLYMKLHMFNQGAISAKYVKDDMIFDLRDNGIMVLKFEDSEEYFKLFGFDKYQATNLSRIFSYYGGMEWFDSYTAAEDWGEGYLYNYFNDENKEIFEEIKQYMSPELDLEDNNELVQFCRFMAETFHNRIDIIVGDYTGEMDNAIEATMKNAIRADLCDIFRGDGIYQAGDSCFYKYYTTVDTLIKIYDRFDDKTSDIYEILKKLGEDKGVEGNEYNDWYEYNYQDNFDNDSFNRTVTWNLEKIKDELLESDRFKDIEEYKKVRETLEKYKYEYNVWYDLPKDKNTMFKITGVEPETNEVVFVYKKKMTQDFKDGRLSLERFNLFLYHPELF</sequence>
<reference evidence="1" key="1">
    <citation type="journal article" date="2020" name="Nature">
        <title>Giant virus diversity and host interactions through global metagenomics.</title>
        <authorList>
            <person name="Schulz F."/>
            <person name="Roux S."/>
            <person name="Paez-Espino D."/>
            <person name="Jungbluth S."/>
            <person name="Walsh D.A."/>
            <person name="Denef V.J."/>
            <person name="McMahon K.D."/>
            <person name="Konstantinidis K.T."/>
            <person name="Eloe-Fadrosh E.A."/>
            <person name="Kyrpides N.C."/>
            <person name="Woyke T."/>
        </authorList>
    </citation>
    <scope>NUCLEOTIDE SEQUENCE</scope>
    <source>
        <strain evidence="1">GVMAG-M-3300027708-20</strain>
    </source>
</reference>
<protein>
    <submittedName>
        <fullName evidence="1">Uncharacterized protein</fullName>
    </submittedName>
</protein>
<dbReference type="EMBL" id="MN740393">
    <property type="protein sequence ID" value="QHU04099.1"/>
    <property type="molecule type" value="Genomic_DNA"/>
</dbReference>
<name>A0A6C0JER8_9ZZZZ</name>
<accession>A0A6C0JER8</accession>